<protein>
    <recommendedName>
        <fullName evidence="6">Mid2 domain-containing protein</fullName>
    </recommendedName>
</protein>
<dbReference type="GeneID" id="62161158"/>
<sequence>MMLPRFIYTFVLAITLVLVAASSPTPVDLVVRSSPGRSPSDTLRAIRRYLFNARLEGREKKFSNSTSLEKSFNNAVLFKFEQDVEVGTANATVQAGINIVCVKCYVKGKATAHLTIDGTFNATKVAKDIGNEFVETFDNLTTYAKDYVSGVAKKLSDGFDAEDFDFPPLNITFDVDVPEFPECSLGFGFDDFEMYMELDTTLSAGLTYTLNIYSSKTPLGSQIGDDLLLGVVFNVDLILSVETEIQMSSGFHIKMDDGVMFDIALFSKNVSSVAFKGGKFEFLPVIIESAGAVMKAVLRVGINAGIEISSPVDSKEIELFNKTVEIPGASAGIEVAVFANIAELSTNVTVLPEADKDGCILRAVNAYQFALGAAAGASVEIGNRIWGPTPNTQIPIFYTTLADGCASRRVPTTTIATVSATTTKAKRDEGLTTTTLKEKFTYTGVECLTTGLVNCPPALQTLRKFVATETFVTAVASGVTATFPTVTNAVVQGVESFGSGVQSMISTSGTPQVFTPPPPTTSSTSSTSSPTSILDGKVGGVDNKVVIGVSVGAGLLGLGVLVGALLYFRQKKKYSPVAKSAGEIAYARDSFPLGEYNQIKDKPQVNVYVRP</sequence>
<organism evidence="4 5">
    <name type="scientific">Colletotrichum karsti</name>
    <dbReference type="NCBI Taxonomy" id="1095194"/>
    <lineage>
        <taxon>Eukaryota</taxon>
        <taxon>Fungi</taxon>
        <taxon>Dikarya</taxon>
        <taxon>Ascomycota</taxon>
        <taxon>Pezizomycotina</taxon>
        <taxon>Sordariomycetes</taxon>
        <taxon>Hypocreomycetidae</taxon>
        <taxon>Glomerellales</taxon>
        <taxon>Glomerellaceae</taxon>
        <taxon>Colletotrichum</taxon>
        <taxon>Colletotrichum boninense species complex</taxon>
    </lineage>
</organism>
<keyword evidence="5" id="KW-1185">Reference proteome</keyword>
<keyword evidence="3" id="KW-0732">Signal</keyword>
<dbReference type="AlphaFoldDB" id="A0A9P6I6F0"/>
<feature type="transmembrane region" description="Helical" evidence="2">
    <location>
        <begin position="545"/>
        <end position="568"/>
    </location>
</feature>
<feature type="compositionally biased region" description="Low complexity" evidence="1">
    <location>
        <begin position="521"/>
        <end position="532"/>
    </location>
</feature>
<evidence type="ECO:0000256" key="1">
    <source>
        <dbReference type="SAM" id="MobiDB-lite"/>
    </source>
</evidence>
<dbReference type="RefSeq" id="XP_038746560.1">
    <property type="nucleotide sequence ID" value="XM_038888084.1"/>
</dbReference>
<dbReference type="Proteomes" id="UP000781932">
    <property type="component" value="Unassembled WGS sequence"/>
</dbReference>
<gene>
    <name evidence="4" type="ORF">CkaCkLH20_05365</name>
</gene>
<comment type="caution">
    <text evidence="4">The sequence shown here is derived from an EMBL/GenBank/DDBJ whole genome shotgun (WGS) entry which is preliminary data.</text>
</comment>
<evidence type="ECO:0000313" key="4">
    <source>
        <dbReference type="EMBL" id="KAF9877099.1"/>
    </source>
</evidence>
<keyword evidence="2" id="KW-1133">Transmembrane helix</keyword>
<feature type="region of interest" description="Disordered" evidence="1">
    <location>
        <begin position="509"/>
        <end position="532"/>
    </location>
</feature>
<name>A0A9P6I6F0_9PEZI</name>
<keyword evidence="2" id="KW-0472">Membrane</keyword>
<feature type="signal peptide" evidence="3">
    <location>
        <begin position="1"/>
        <end position="21"/>
    </location>
</feature>
<reference evidence="4" key="2">
    <citation type="submission" date="2020-11" db="EMBL/GenBank/DDBJ databases">
        <title>Whole genome sequencing of Colletotrichum sp.</title>
        <authorList>
            <person name="Li H."/>
        </authorList>
    </citation>
    <scope>NUCLEOTIDE SEQUENCE</scope>
    <source>
        <strain evidence="4">CkLH20</strain>
    </source>
</reference>
<keyword evidence="2" id="KW-0812">Transmembrane</keyword>
<evidence type="ECO:0000256" key="3">
    <source>
        <dbReference type="SAM" id="SignalP"/>
    </source>
</evidence>
<evidence type="ECO:0008006" key="6">
    <source>
        <dbReference type="Google" id="ProtNLM"/>
    </source>
</evidence>
<reference evidence="4" key="1">
    <citation type="submission" date="2020-03" db="EMBL/GenBank/DDBJ databases">
        <authorList>
            <person name="He L."/>
        </authorList>
    </citation>
    <scope>NUCLEOTIDE SEQUENCE</scope>
    <source>
        <strain evidence="4">CkLH20</strain>
    </source>
</reference>
<dbReference type="OrthoDB" id="4733706at2759"/>
<accession>A0A9P6I6F0</accession>
<dbReference type="EMBL" id="JAATWM020000015">
    <property type="protein sequence ID" value="KAF9877099.1"/>
    <property type="molecule type" value="Genomic_DNA"/>
</dbReference>
<evidence type="ECO:0000313" key="5">
    <source>
        <dbReference type="Proteomes" id="UP000781932"/>
    </source>
</evidence>
<feature type="chain" id="PRO_5040344631" description="Mid2 domain-containing protein" evidence="3">
    <location>
        <begin position="22"/>
        <end position="611"/>
    </location>
</feature>
<evidence type="ECO:0000256" key="2">
    <source>
        <dbReference type="SAM" id="Phobius"/>
    </source>
</evidence>
<proteinExistence type="predicted"/>